<comment type="caution">
    <text evidence="1">The sequence shown here is derived from an EMBL/GenBank/DDBJ whole genome shotgun (WGS) entry which is preliminary data.</text>
</comment>
<dbReference type="Proteomes" id="UP000054844">
    <property type="component" value="Unassembled WGS sequence"/>
</dbReference>
<gene>
    <name evidence="1" type="ORF">APZ41_016800</name>
</gene>
<dbReference type="InterPro" id="IPR029044">
    <property type="entry name" value="Nucleotide-diphossugar_trans"/>
</dbReference>
<keyword evidence="2" id="KW-1185">Reference proteome</keyword>
<sequence>MIVFPMAGLSSRFTKAGYDRPKWMLPLAGRPLLDWSLLGFSEMFGSETFLLIHLDRPGVAEFVRARAEAIGIRNLRMVALAEPTRGQAETVWLGLERLAVPDAEPVTIFNIDTIRPGVRKAAFDGKAGWLECFVGEGDHWSFVRPADPSNPPEGIAAEVVEKRRISTLCCSGIYHFGSAALFRGAYANELDAPSTSELYVAPLYQHLVEAGREVRYRTVSVDHIFFSGTPTEYEDLLAETENLTTAFLPYLEPTQATMRV</sequence>
<dbReference type="EMBL" id="LLWF02000077">
    <property type="protein sequence ID" value="ONH82010.1"/>
    <property type="molecule type" value="Genomic_DNA"/>
</dbReference>
<dbReference type="AlphaFoldDB" id="A0A1S8D323"/>
<dbReference type="PIRSF" id="PIRSF028162">
    <property type="entry name" value="BcbE_prd"/>
    <property type="match status" value="1"/>
</dbReference>
<organism evidence="1 2">
    <name type="scientific">Roseomonas mucosa</name>
    <dbReference type="NCBI Taxonomy" id="207340"/>
    <lineage>
        <taxon>Bacteria</taxon>
        <taxon>Pseudomonadati</taxon>
        <taxon>Pseudomonadota</taxon>
        <taxon>Alphaproteobacteria</taxon>
        <taxon>Acetobacterales</taxon>
        <taxon>Roseomonadaceae</taxon>
        <taxon>Roseomonas</taxon>
    </lineage>
</organism>
<dbReference type="Gene3D" id="3.90.550.10">
    <property type="entry name" value="Spore Coat Polysaccharide Biosynthesis Protein SpsA, Chain A"/>
    <property type="match status" value="1"/>
</dbReference>
<evidence type="ECO:0000313" key="1">
    <source>
        <dbReference type="EMBL" id="ONH82010.1"/>
    </source>
</evidence>
<reference evidence="1" key="1">
    <citation type="submission" date="2016-12" db="EMBL/GenBank/DDBJ databases">
        <title>Draft genome sequence of Roseomonas mucosa strain AU37, isolated from a peripheral intravenous catheter.</title>
        <authorList>
            <person name="Choudhury M.A."/>
            <person name="Sidjabat H.E."/>
            <person name="Wailan A.M."/>
            <person name="Zhang L."/>
            <person name="Marsh N.M."/>
            <person name="Rickard C.M."/>
            <person name="Davies M."/>
            <person name="Mcmillan D.J."/>
        </authorList>
    </citation>
    <scope>NUCLEOTIDE SEQUENCE [LARGE SCALE GENOMIC DNA]</scope>
    <source>
        <strain evidence="1">AU37</strain>
    </source>
</reference>
<dbReference type="InterPro" id="IPR016873">
    <property type="entry name" value="Caps_polysacc_synth_BcbE_prd"/>
</dbReference>
<name>A0A1S8D323_9PROT</name>
<accession>A0A1S8D323</accession>
<dbReference type="SUPFAM" id="SSF53448">
    <property type="entry name" value="Nucleotide-diphospho-sugar transferases"/>
    <property type="match status" value="1"/>
</dbReference>
<evidence type="ECO:0000313" key="2">
    <source>
        <dbReference type="Proteomes" id="UP000054844"/>
    </source>
</evidence>
<protein>
    <submittedName>
        <fullName evidence="1">Uncharacterized protein</fullName>
    </submittedName>
</protein>
<dbReference type="STRING" id="207340.APZ41_016800"/>
<dbReference type="OrthoDB" id="9788272at2"/>
<proteinExistence type="predicted"/>